<dbReference type="InterPro" id="IPR036390">
    <property type="entry name" value="WH_DNA-bd_sf"/>
</dbReference>
<evidence type="ECO:0000256" key="2">
    <source>
        <dbReference type="ARBA" id="ARBA00022679"/>
    </source>
</evidence>
<dbReference type="Gene3D" id="3.40.50.150">
    <property type="entry name" value="Vaccinia Virus protein VP39"/>
    <property type="match status" value="1"/>
</dbReference>
<dbReference type="InterPro" id="IPR016461">
    <property type="entry name" value="COMT-like"/>
</dbReference>
<protein>
    <recommendedName>
        <fullName evidence="4">O-methyltransferase C-terminal domain-containing protein</fullName>
    </recommendedName>
</protein>
<evidence type="ECO:0000259" key="4">
    <source>
        <dbReference type="Pfam" id="PF00891"/>
    </source>
</evidence>
<sequence>MAGDGEEATLQGQAKILQIMDNFVESMALKCVVELGVADTLNSHPMTLPQIAARIPFPNLDMYRLSRVMRFLSSRNVFNATVDKESGETMYGLTDSSKWLLTDNKIVMKAVLKYYQGGFDNIETIVDVGGGWGAAVAEIVEAHPHIKGFNFDLPNVVAGAPKYPNVIHVGGDMFDTIPINPDAIFLKWILHNWSDEKSEEILKNCRKAVEERKGKLIIVDGVLRPKSENLLDVEAQRYDLKMMVISPSGKERSEDEWEKLLKRGGFSRYTVIKIPSFLSIIEAFPSE</sequence>
<dbReference type="PROSITE" id="PS51683">
    <property type="entry name" value="SAM_OMT_II"/>
    <property type="match status" value="1"/>
</dbReference>
<proteinExistence type="predicted"/>
<dbReference type="InterPro" id="IPR036388">
    <property type="entry name" value="WH-like_DNA-bd_sf"/>
</dbReference>
<feature type="domain" description="O-methyltransferase C-terminal" evidence="4">
    <location>
        <begin position="100"/>
        <end position="267"/>
    </location>
</feature>
<dbReference type="InterPro" id="IPR029063">
    <property type="entry name" value="SAM-dependent_MTases_sf"/>
</dbReference>
<dbReference type="GO" id="GO:0032259">
    <property type="term" value="P:methylation"/>
    <property type="evidence" value="ECO:0007669"/>
    <property type="project" value="UniProtKB-KW"/>
</dbReference>
<dbReference type="GO" id="GO:0046983">
    <property type="term" value="F:protein dimerization activity"/>
    <property type="evidence" value="ECO:0007669"/>
    <property type="project" value="InterPro"/>
</dbReference>
<keyword evidence="1" id="KW-0489">Methyltransferase</keyword>
<gene>
    <name evidence="5" type="ORF">F3Y22_tig00111582pilonHSYRG01287</name>
</gene>
<organism evidence="5 6">
    <name type="scientific">Hibiscus syriacus</name>
    <name type="common">Rose of Sharon</name>
    <dbReference type="NCBI Taxonomy" id="106335"/>
    <lineage>
        <taxon>Eukaryota</taxon>
        <taxon>Viridiplantae</taxon>
        <taxon>Streptophyta</taxon>
        <taxon>Embryophyta</taxon>
        <taxon>Tracheophyta</taxon>
        <taxon>Spermatophyta</taxon>
        <taxon>Magnoliopsida</taxon>
        <taxon>eudicotyledons</taxon>
        <taxon>Gunneridae</taxon>
        <taxon>Pentapetalae</taxon>
        <taxon>rosids</taxon>
        <taxon>malvids</taxon>
        <taxon>Malvales</taxon>
        <taxon>Malvaceae</taxon>
        <taxon>Malvoideae</taxon>
        <taxon>Hibiscus</taxon>
    </lineage>
</organism>
<dbReference type="Gene3D" id="1.10.10.10">
    <property type="entry name" value="Winged helix-like DNA-binding domain superfamily/Winged helix DNA-binding domain"/>
    <property type="match status" value="1"/>
</dbReference>
<keyword evidence="3" id="KW-0949">S-adenosyl-L-methionine</keyword>
<evidence type="ECO:0000313" key="6">
    <source>
        <dbReference type="Proteomes" id="UP000436088"/>
    </source>
</evidence>
<dbReference type="SUPFAM" id="SSF53335">
    <property type="entry name" value="S-adenosyl-L-methionine-dependent methyltransferases"/>
    <property type="match status" value="1"/>
</dbReference>
<dbReference type="InterPro" id="IPR001077">
    <property type="entry name" value="COMT_C"/>
</dbReference>
<keyword evidence="6" id="KW-1185">Reference proteome</keyword>
<keyword evidence="2" id="KW-0808">Transferase</keyword>
<dbReference type="GO" id="GO:0008171">
    <property type="term" value="F:O-methyltransferase activity"/>
    <property type="evidence" value="ECO:0007669"/>
    <property type="project" value="InterPro"/>
</dbReference>
<reference evidence="5" key="1">
    <citation type="submission" date="2019-09" db="EMBL/GenBank/DDBJ databases">
        <title>Draft genome information of white flower Hibiscus syriacus.</title>
        <authorList>
            <person name="Kim Y.-M."/>
        </authorList>
    </citation>
    <scope>NUCLEOTIDE SEQUENCE [LARGE SCALE GENOMIC DNA]</scope>
    <source>
        <strain evidence="5">YM2019G1</strain>
    </source>
</reference>
<evidence type="ECO:0000256" key="1">
    <source>
        <dbReference type="ARBA" id="ARBA00022603"/>
    </source>
</evidence>
<evidence type="ECO:0000256" key="3">
    <source>
        <dbReference type="ARBA" id="ARBA00022691"/>
    </source>
</evidence>
<dbReference type="Pfam" id="PF00891">
    <property type="entry name" value="Methyltransf_2"/>
    <property type="match status" value="1"/>
</dbReference>
<dbReference type="PANTHER" id="PTHR11746">
    <property type="entry name" value="O-METHYLTRANSFERASE"/>
    <property type="match status" value="1"/>
</dbReference>
<dbReference type="SUPFAM" id="SSF46785">
    <property type="entry name" value="Winged helix' DNA-binding domain"/>
    <property type="match status" value="1"/>
</dbReference>
<dbReference type="Proteomes" id="UP000436088">
    <property type="component" value="Unassembled WGS sequence"/>
</dbReference>
<accession>A0A6A2XKL4</accession>
<dbReference type="AlphaFoldDB" id="A0A6A2XKL4"/>
<dbReference type="EMBL" id="VEPZ02001375">
    <property type="protein sequence ID" value="KAE8676821.1"/>
    <property type="molecule type" value="Genomic_DNA"/>
</dbReference>
<evidence type="ECO:0000313" key="5">
    <source>
        <dbReference type="EMBL" id="KAE8676821.1"/>
    </source>
</evidence>
<name>A0A6A2XKL4_HIBSY</name>
<comment type="caution">
    <text evidence="5">The sequence shown here is derived from an EMBL/GenBank/DDBJ whole genome shotgun (WGS) entry which is preliminary data.</text>
</comment>